<evidence type="ECO:0000313" key="1">
    <source>
        <dbReference type="EMBL" id="MDM0043085.1"/>
    </source>
</evidence>
<name>A0ABT7N5D4_9BURK</name>
<gene>
    <name evidence="1" type="ORF">QTH91_01190</name>
</gene>
<keyword evidence="2" id="KW-1185">Reference proteome</keyword>
<accession>A0ABT7N5D4</accession>
<dbReference type="EMBL" id="JASZYV010000001">
    <property type="protein sequence ID" value="MDM0043085.1"/>
    <property type="molecule type" value="Genomic_DNA"/>
</dbReference>
<reference evidence="1" key="1">
    <citation type="submission" date="2023-06" db="EMBL/GenBank/DDBJ databases">
        <authorList>
            <person name="Jiang Y."/>
            <person name="Liu Q."/>
        </authorList>
    </citation>
    <scope>NUCLEOTIDE SEQUENCE</scope>
    <source>
        <strain evidence="1">CGMCC 1.12089</strain>
    </source>
</reference>
<dbReference type="Proteomes" id="UP001174908">
    <property type="component" value="Unassembled WGS sequence"/>
</dbReference>
<dbReference type="RefSeq" id="WP_286658209.1">
    <property type="nucleotide sequence ID" value="NZ_JASZYV010000001.1"/>
</dbReference>
<proteinExistence type="predicted"/>
<comment type="caution">
    <text evidence="1">The sequence shown here is derived from an EMBL/GenBank/DDBJ whole genome shotgun (WGS) entry which is preliminary data.</text>
</comment>
<organism evidence="1 2">
    <name type="scientific">Variovorax dokdonensis</name>
    <dbReference type="NCBI Taxonomy" id="344883"/>
    <lineage>
        <taxon>Bacteria</taxon>
        <taxon>Pseudomonadati</taxon>
        <taxon>Pseudomonadota</taxon>
        <taxon>Betaproteobacteria</taxon>
        <taxon>Burkholderiales</taxon>
        <taxon>Comamonadaceae</taxon>
        <taxon>Variovorax</taxon>
    </lineage>
</organism>
<evidence type="ECO:0000313" key="2">
    <source>
        <dbReference type="Proteomes" id="UP001174908"/>
    </source>
</evidence>
<protein>
    <submittedName>
        <fullName evidence="1">Uncharacterized protein</fullName>
    </submittedName>
</protein>
<sequence length="231" mass="25741">MSLLGKAALAMWWDMAPDARADFEHWHAHEHFPERLSIPGFRRASRWSSAENEEGVFVIYELEDHAVLSSEPYAARLNAPSAWSTRMMPLHRNMVRSQCRVLESHGVLTSRQALTIRLSPAPGRAESLRAAVRRLGQKLWMQPGMAGLHLLRHETPALPSTTEQKMRGLADKVADWVLVVCAYDPASLQALGENELSDRALVDMGAAQGTERHRYSLALSATAYEFSPASS</sequence>